<name>A0A645AD70_9ZZZZ</name>
<gene>
    <name evidence="2" type="ORF">SDC9_97713</name>
</gene>
<proteinExistence type="predicted"/>
<reference evidence="2" key="1">
    <citation type="submission" date="2019-08" db="EMBL/GenBank/DDBJ databases">
        <authorList>
            <person name="Kucharzyk K."/>
            <person name="Murdoch R.W."/>
            <person name="Higgins S."/>
            <person name="Loffler F."/>
        </authorList>
    </citation>
    <scope>NUCLEOTIDE SEQUENCE</scope>
</reference>
<dbReference type="AlphaFoldDB" id="A0A645AD70"/>
<evidence type="ECO:0000313" key="2">
    <source>
        <dbReference type="EMBL" id="MPM50967.1"/>
    </source>
</evidence>
<protein>
    <submittedName>
        <fullName evidence="2">Uncharacterized protein</fullName>
    </submittedName>
</protein>
<keyword evidence="1" id="KW-1133">Transmembrane helix</keyword>
<feature type="transmembrane region" description="Helical" evidence="1">
    <location>
        <begin position="46"/>
        <end position="66"/>
    </location>
</feature>
<evidence type="ECO:0000256" key="1">
    <source>
        <dbReference type="SAM" id="Phobius"/>
    </source>
</evidence>
<dbReference type="EMBL" id="VSSQ01013203">
    <property type="protein sequence ID" value="MPM50967.1"/>
    <property type="molecule type" value="Genomic_DNA"/>
</dbReference>
<comment type="caution">
    <text evidence="2">The sequence shown here is derived from an EMBL/GenBank/DDBJ whole genome shotgun (WGS) entry which is preliminary data.</text>
</comment>
<keyword evidence="1" id="KW-0812">Transmembrane</keyword>
<sequence length="67" mass="7859">MTKCKKFVQRLLQKYMKFVIRLLDKISNFCSETVPPDSELIDVIQCILFTIIIFSILIIIICLIFGF</sequence>
<accession>A0A645AD70</accession>
<organism evidence="2">
    <name type="scientific">bioreactor metagenome</name>
    <dbReference type="NCBI Taxonomy" id="1076179"/>
    <lineage>
        <taxon>unclassified sequences</taxon>
        <taxon>metagenomes</taxon>
        <taxon>ecological metagenomes</taxon>
    </lineage>
</organism>
<keyword evidence="1" id="KW-0472">Membrane</keyword>